<dbReference type="Proteomes" id="UP000313359">
    <property type="component" value="Unassembled WGS sequence"/>
</dbReference>
<reference evidence="1" key="1">
    <citation type="journal article" date="2018" name="Genome Biol. Evol.">
        <title>Genomics and development of Lentinus tigrinus, a white-rot wood-decaying mushroom with dimorphic fruiting bodies.</title>
        <authorList>
            <person name="Wu B."/>
            <person name="Xu Z."/>
            <person name="Knudson A."/>
            <person name="Carlson A."/>
            <person name="Chen N."/>
            <person name="Kovaka S."/>
            <person name="LaButti K."/>
            <person name="Lipzen A."/>
            <person name="Pennachio C."/>
            <person name="Riley R."/>
            <person name="Schakwitz W."/>
            <person name="Umezawa K."/>
            <person name="Ohm R.A."/>
            <person name="Grigoriev I.V."/>
            <person name="Nagy L.G."/>
            <person name="Gibbons J."/>
            <person name="Hibbett D."/>
        </authorList>
    </citation>
    <scope>NUCLEOTIDE SEQUENCE [LARGE SCALE GENOMIC DNA]</scope>
    <source>
        <strain evidence="1">ALCF2SS1-6</strain>
    </source>
</reference>
<organism evidence="1 2">
    <name type="scientific">Lentinus tigrinus ALCF2SS1-6</name>
    <dbReference type="NCBI Taxonomy" id="1328759"/>
    <lineage>
        <taxon>Eukaryota</taxon>
        <taxon>Fungi</taxon>
        <taxon>Dikarya</taxon>
        <taxon>Basidiomycota</taxon>
        <taxon>Agaricomycotina</taxon>
        <taxon>Agaricomycetes</taxon>
        <taxon>Polyporales</taxon>
        <taxon>Polyporaceae</taxon>
        <taxon>Lentinus</taxon>
    </lineage>
</organism>
<feature type="non-terminal residue" evidence="1">
    <location>
        <position position="87"/>
    </location>
</feature>
<protein>
    <recommendedName>
        <fullName evidence="3">F-box domain-containing protein</fullName>
    </recommendedName>
</protein>
<keyword evidence="2" id="KW-1185">Reference proteome</keyword>
<dbReference type="OrthoDB" id="2754048at2759"/>
<name>A0A5C2RXH8_9APHY</name>
<accession>A0A5C2RXH8</accession>
<evidence type="ECO:0008006" key="3">
    <source>
        <dbReference type="Google" id="ProtNLM"/>
    </source>
</evidence>
<sequence>MSPCIPPEITDNIISAVALDDYTAAKLKSHTLAMCALVCRAWLPKSRAQLFEDICVPDERTYDLLVERVVRSETMSPYLAFVNRLYL</sequence>
<gene>
    <name evidence="1" type="ORF">L227DRAFT_475984</name>
</gene>
<evidence type="ECO:0000313" key="2">
    <source>
        <dbReference type="Proteomes" id="UP000313359"/>
    </source>
</evidence>
<proteinExistence type="predicted"/>
<dbReference type="AlphaFoldDB" id="A0A5C2RXH8"/>
<dbReference type="EMBL" id="ML122293">
    <property type="protein sequence ID" value="RPD55719.1"/>
    <property type="molecule type" value="Genomic_DNA"/>
</dbReference>
<evidence type="ECO:0000313" key="1">
    <source>
        <dbReference type="EMBL" id="RPD55719.1"/>
    </source>
</evidence>